<name>A0A2H0R3F8_9BACT</name>
<evidence type="ECO:0000256" key="1">
    <source>
        <dbReference type="ARBA" id="ARBA00022679"/>
    </source>
</evidence>
<evidence type="ECO:0000259" key="3">
    <source>
        <dbReference type="PROSITE" id="PS50280"/>
    </source>
</evidence>
<dbReference type="PANTHER" id="PTHR12350">
    <property type="entry name" value="HISTONE-LYSINE N-METHYLTRANSFERASE-RELATED"/>
    <property type="match status" value="1"/>
</dbReference>
<dbReference type="PANTHER" id="PTHR12350:SF19">
    <property type="entry name" value="SET DOMAIN-CONTAINING PROTEIN"/>
    <property type="match status" value="1"/>
</dbReference>
<proteinExistence type="predicted"/>
<dbReference type="InterPro" id="IPR046341">
    <property type="entry name" value="SET_dom_sf"/>
</dbReference>
<dbReference type="Proteomes" id="UP000230828">
    <property type="component" value="Unassembled WGS sequence"/>
</dbReference>
<protein>
    <recommendedName>
        <fullName evidence="7">SET domain-containing protein-lysine N-methyltransferase</fullName>
    </recommendedName>
</protein>
<feature type="domain" description="Post-SET" evidence="4">
    <location>
        <begin position="112"/>
        <end position="128"/>
    </location>
</feature>
<dbReference type="InterPro" id="IPR001214">
    <property type="entry name" value="SET_dom"/>
</dbReference>
<dbReference type="PROSITE" id="PS50868">
    <property type="entry name" value="POST_SET"/>
    <property type="match status" value="1"/>
</dbReference>
<reference evidence="5 6" key="1">
    <citation type="submission" date="2017-09" db="EMBL/GenBank/DDBJ databases">
        <title>Depth-based differentiation of microbial function through sediment-hosted aquifers and enrichment of novel symbionts in the deep terrestrial subsurface.</title>
        <authorList>
            <person name="Probst A.J."/>
            <person name="Ladd B."/>
            <person name="Jarett J.K."/>
            <person name="Geller-Mcgrath D.E."/>
            <person name="Sieber C.M."/>
            <person name="Emerson J.B."/>
            <person name="Anantharaman K."/>
            <person name="Thomas B.C."/>
            <person name="Malmstrom R."/>
            <person name="Stieglmeier M."/>
            <person name="Klingl A."/>
            <person name="Woyke T."/>
            <person name="Ryan C.M."/>
            <person name="Banfield J.F."/>
        </authorList>
    </citation>
    <scope>NUCLEOTIDE SEQUENCE [LARGE SCALE GENOMIC DNA]</scope>
    <source>
        <strain evidence="5">CG10_big_fil_rev_8_21_14_0_10_34_34</strain>
    </source>
</reference>
<evidence type="ECO:0000313" key="5">
    <source>
        <dbReference type="EMBL" id="PIR40355.1"/>
    </source>
</evidence>
<dbReference type="GO" id="GO:0016740">
    <property type="term" value="F:transferase activity"/>
    <property type="evidence" value="ECO:0007669"/>
    <property type="project" value="UniProtKB-KW"/>
</dbReference>
<dbReference type="EMBL" id="PCXM01000003">
    <property type="protein sequence ID" value="PIR40355.1"/>
    <property type="molecule type" value="Genomic_DNA"/>
</dbReference>
<comment type="caution">
    <text evidence="5">The sequence shown here is derived from an EMBL/GenBank/DDBJ whole genome shotgun (WGS) entry which is preliminary data.</text>
</comment>
<accession>A0A2H0R3F8</accession>
<evidence type="ECO:0008006" key="7">
    <source>
        <dbReference type="Google" id="ProtNLM"/>
    </source>
</evidence>
<dbReference type="Gene3D" id="2.170.270.10">
    <property type="entry name" value="SET domain"/>
    <property type="match status" value="1"/>
</dbReference>
<dbReference type="AlphaFoldDB" id="A0A2H0R3F8"/>
<evidence type="ECO:0000256" key="2">
    <source>
        <dbReference type="ARBA" id="ARBA00022691"/>
    </source>
</evidence>
<keyword evidence="2" id="KW-0949">S-adenosyl-L-methionine</keyword>
<organism evidence="5 6">
    <name type="scientific">Candidatus Zambryskibacteria bacterium CG10_big_fil_rev_8_21_14_0_10_34_34</name>
    <dbReference type="NCBI Taxonomy" id="1975114"/>
    <lineage>
        <taxon>Bacteria</taxon>
        <taxon>Candidatus Zambryskiibacteriota</taxon>
    </lineage>
</organism>
<sequence>MVSKIIVKESKIHGKGIFTTRDIKKGEIVFIIKGNMVRWEIHNEKESLYGPDWIGISKTRWIDPNGPARFLNHSCNPNCGIKGKITVRALRNIKMEEEIIIDYSTTEIDKFWHMKCNCGSKNCRKEIQSIQFLPKKVYNKYTPCIPTYFMKVYNKCHNEK</sequence>
<keyword evidence="1" id="KW-0808">Transferase</keyword>
<dbReference type="InterPro" id="IPR053201">
    <property type="entry name" value="Flavunoidine_N-MTase"/>
</dbReference>
<evidence type="ECO:0000259" key="4">
    <source>
        <dbReference type="PROSITE" id="PS50868"/>
    </source>
</evidence>
<gene>
    <name evidence="5" type="ORF">COV33_00145</name>
</gene>
<dbReference type="PROSITE" id="PS50280">
    <property type="entry name" value="SET"/>
    <property type="match status" value="1"/>
</dbReference>
<dbReference type="SUPFAM" id="SSF82199">
    <property type="entry name" value="SET domain"/>
    <property type="match status" value="1"/>
</dbReference>
<dbReference type="InterPro" id="IPR003616">
    <property type="entry name" value="Post-SET_dom"/>
</dbReference>
<dbReference type="SMART" id="SM00317">
    <property type="entry name" value="SET"/>
    <property type="match status" value="1"/>
</dbReference>
<dbReference type="Pfam" id="PF00856">
    <property type="entry name" value="SET"/>
    <property type="match status" value="1"/>
</dbReference>
<feature type="domain" description="SET" evidence="3">
    <location>
        <begin position="3"/>
        <end position="104"/>
    </location>
</feature>
<evidence type="ECO:0000313" key="6">
    <source>
        <dbReference type="Proteomes" id="UP000230828"/>
    </source>
</evidence>